<protein>
    <recommendedName>
        <fullName evidence="2">BTB domain-containing protein</fullName>
    </recommendedName>
</protein>
<gene>
    <name evidence="3" type="ORF">Pmani_013210</name>
</gene>
<dbReference type="SMART" id="SM00875">
    <property type="entry name" value="BACK"/>
    <property type="match status" value="1"/>
</dbReference>
<organism evidence="3 4">
    <name type="scientific">Petrolisthes manimaculis</name>
    <dbReference type="NCBI Taxonomy" id="1843537"/>
    <lineage>
        <taxon>Eukaryota</taxon>
        <taxon>Metazoa</taxon>
        <taxon>Ecdysozoa</taxon>
        <taxon>Arthropoda</taxon>
        <taxon>Crustacea</taxon>
        <taxon>Multicrustacea</taxon>
        <taxon>Malacostraca</taxon>
        <taxon>Eumalacostraca</taxon>
        <taxon>Eucarida</taxon>
        <taxon>Decapoda</taxon>
        <taxon>Pleocyemata</taxon>
        <taxon>Anomura</taxon>
        <taxon>Galatheoidea</taxon>
        <taxon>Porcellanidae</taxon>
        <taxon>Petrolisthes</taxon>
    </lineage>
</organism>
<dbReference type="SUPFAM" id="SSF54695">
    <property type="entry name" value="POZ domain"/>
    <property type="match status" value="2"/>
</dbReference>
<dbReference type="EMBL" id="JAWZYT010001106">
    <property type="protein sequence ID" value="KAK4315569.1"/>
    <property type="molecule type" value="Genomic_DNA"/>
</dbReference>
<feature type="compositionally biased region" description="Basic residues" evidence="1">
    <location>
        <begin position="851"/>
        <end position="864"/>
    </location>
</feature>
<keyword evidence="4" id="KW-1185">Reference proteome</keyword>
<feature type="compositionally biased region" description="Basic and acidic residues" evidence="1">
    <location>
        <begin position="734"/>
        <end position="745"/>
    </location>
</feature>
<feature type="region of interest" description="Disordered" evidence="1">
    <location>
        <begin position="719"/>
        <end position="745"/>
    </location>
</feature>
<dbReference type="InterPro" id="IPR047935">
    <property type="entry name" value="BTBD7_BTB_POZ_second"/>
</dbReference>
<proteinExistence type="predicted"/>
<dbReference type="InterPro" id="IPR047936">
    <property type="entry name" value="BTBD7_BACK"/>
</dbReference>
<dbReference type="Pfam" id="PF00651">
    <property type="entry name" value="BTB"/>
    <property type="match status" value="1"/>
</dbReference>
<evidence type="ECO:0000259" key="2">
    <source>
        <dbReference type="PROSITE" id="PS50097"/>
    </source>
</evidence>
<dbReference type="Pfam" id="PF07707">
    <property type="entry name" value="BACK"/>
    <property type="match status" value="1"/>
</dbReference>
<dbReference type="Gene3D" id="3.30.710.10">
    <property type="entry name" value="Potassium Channel Kv1.1, Chain A"/>
    <property type="match status" value="2"/>
</dbReference>
<evidence type="ECO:0000256" key="1">
    <source>
        <dbReference type="SAM" id="MobiDB-lite"/>
    </source>
</evidence>
<dbReference type="Gene3D" id="1.25.40.420">
    <property type="match status" value="1"/>
</dbReference>
<dbReference type="InterPro" id="IPR011705">
    <property type="entry name" value="BACK"/>
</dbReference>
<dbReference type="SMART" id="SM00225">
    <property type="entry name" value="BTB"/>
    <property type="match status" value="2"/>
</dbReference>
<feature type="domain" description="BTB" evidence="2">
    <location>
        <begin position="258"/>
        <end position="360"/>
    </location>
</feature>
<feature type="domain" description="BTB" evidence="2">
    <location>
        <begin position="147"/>
        <end position="216"/>
    </location>
</feature>
<sequence length="924" mass="102438">MKRMGVNASCQADAGAGPQAIFNAWRPQFLAARHMSLASALLPSMNRFGNRILPSPRVREKKRKLTSLATLRKKLIRRRRSSKSCDHTRVVRELVADWAVGEVAALYQEYEASAALKDLTVQADLARPPAPTYKQDLSDLFDYKYCTDVDLVFQGAIFPVHRAILSVRCPYFQEVLKKIPGYGAQIGVDIRTPGIDIPMFSALLRYLYTGEFNAYDGTSKAQMGLSNLDMLMQLCEEFGTPNPLECDLKYLLESGDHADCVLVFSAGGDSGQGDSGGEPGPSDYGFHNRLELFCHKAVLSARSPFFRSLIQRRQRYSEDIYDRGGIPHSTRIVLDQGVIPKRYARVLLHAVYLDTLDLSCIIRDSTSTNSLSEAQSIVQTGRTHLTVVEEAMEIYQIGRFLELDILTQGCEDLIVESLCLDNLVSVLRWSGEAHGSAWVHRQALHYLREEFSQVAQSGVLLELDKVTLLEALTSDFLQAAELDVLQATLRWGEHQLLRRMEDREPNLVSQTAHSVTRKGLRKRDMNDVELREILSELLPHVRMDHVLPPSHDVLTQAIKRGLVSTPPSHMIGDDTTNYRVNAWIRSKNNGLFVKPRLFTPYAEEIKCVVDEQTAGGVDVVRLQCFVSHIPDALYMVEDNAPRQPPAYPPPHPPQATVDVVAAAIPVAAMVRRERELVSSPGYQRAASLFFADRRMLRRQVRLRVVREFNLPDTVADILEGASYTEDDDETGEGEPERGRCSVRDEGRSKLLHTPEFLLDPLLDPPSHPHHFRLLQGDEGHLSDAVPDVALASAPLSALHLGGGSGVGAGLGGDPTLGSLEALHDLEGTQMSLDLGDGSHHQVGSHLSLGGSHRRRSSSRRRRLHPQFTPPPPLSGHHTYGGGPPRSPRTPPLRPHSATSALSATATTTPRHRHHHPATTPAMFL</sequence>
<feature type="compositionally biased region" description="Acidic residues" evidence="1">
    <location>
        <begin position="724"/>
        <end position="733"/>
    </location>
</feature>
<feature type="compositionally biased region" description="Pro residues" evidence="1">
    <location>
        <begin position="884"/>
        <end position="893"/>
    </location>
</feature>
<dbReference type="InterPro" id="IPR000210">
    <property type="entry name" value="BTB/POZ_dom"/>
</dbReference>
<dbReference type="Proteomes" id="UP001292094">
    <property type="component" value="Unassembled WGS sequence"/>
</dbReference>
<dbReference type="PROSITE" id="PS50097">
    <property type="entry name" value="BTB"/>
    <property type="match status" value="2"/>
</dbReference>
<dbReference type="InterPro" id="IPR047934">
    <property type="entry name" value="BTBD7_BTB_POZ_first"/>
</dbReference>
<reference evidence="3" key="1">
    <citation type="submission" date="2023-11" db="EMBL/GenBank/DDBJ databases">
        <title>Genome assemblies of two species of porcelain crab, Petrolisthes cinctipes and Petrolisthes manimaculis (Anomura: Porcellanidae).</title>
        <authorList>
            <person name="Angst P."/>
        </authorList>
    </citation>
    <scope>NUCLEOTIDE SEQUENCE</scope>
    <source>
        <strain evidence="3">PB745_02</strain>
        <tissue evidence="3">Gill</tissue>
    </source>
</reference>
<evidence type="ECO:0000313" key="4">
    <source>
        <dbReference type="Proteomes" id="UP001292094"/>
    </source>
</evidence>
<comment type="caution">
    <text evidence="3">The sequence shown here is derived from an EMBL/GenBank/DDBJ whole genome shotgun (WGS) entry which is preliminary data.</text>
</comment>
<dbReference type="CDD" id="cd18283">
    <property type="entry name" value="BTB1_POZ_BTBD7"/>
    <property type="match status" value="1"/>
</dbReference>
<dbReference type="PANTHER" id="PTHR16064">
    <property type="entry name" value="BTB POZ DOMAIN CONTAINING 7"/>
    <property type="match status" value="1"/>
</dbReference>
<accession>A0AAE1PXZ1</accession>
<dbReference type="AlphaFoldDB" id="A0AAE1PXZ1"/>
<dbReference type="CDD" id="cd18284">
    <property type="entry name" value="BTB2_POZ_BTBD7"/>
    <property type="match status" value="1"/>
</dbReference>
<dbReference type="GO" id="GO:0061138">
    <property type="term" value="P:morphogenesis of a branching epithelium"/>
    <property type="evidence" value="ECO:0007669"/>
    <property type="project" value="InterPro"/>
</dbReference>
<dbReference type="InterPro" id="IPR042345">
    <property type="entry name" value="Btbd7"/>
</dbReference>
<feature type="region of interest" description="Disordered" evidence="1">
    <location>
        <begin position="830"/>
        <end position="924"/>
    </location>
</feature>
<evidence type="ECO:0000313" key="3">
    <source>
        <dbReference type="EMBL" id="KAK4315569.1"/>
    </source>
</evidence>
<feature type="compositionally biased region" description="Low complexity" evidence="1">
    <location>
        <begin position="894"/>
        <end position="908"/>
    </location>
</feature>
<dbReference type="InterPro" id="IPR011333">
    <property type="entry name" value="SKP1/BTB/POZ_sf"/>
</dbReference>
<dbReference type="PANTHER" id="PTHR16064:SF3">
    <property type="entry name" value="BTB_POZ DOMAIN-CONTAINING PROTEIN 7"/>
    <property type="match status" value="1"/>
</dbReference>
<dbReference type="CDD" id="cd18489">
    <property type="entry name" value="BACK_BTBD7"/>
    <property type="match status" value="1"/>
</dbReference>
<name>A0AAE1PXZ1_9EUCA</name>